<sequence length="259" mass="28650">MNLEKIVDFTLHPIKDPAFRAACRDRLNKEGVLVLPQFATKAAIDAIFAEGEANRDKVYAKREEHTVYLSATDPAYPADHTRNRMVISSKGCITDDALPEASPLRTLYDAPEFREFLCDILGETTLYNYADPLSSVNLHYAETGQELGWHFDNSSFAITLMVQPATSGGEFEYVSALRDADAGDMNFDGVADVLDGRTAVKRLSLDAGDLVLFRGRNAMHRVTPNEGTRTRMLAVLAYNTEPGIALSKEAQMTFYGRTA</sequence>
<dbReference type="InterPro" id="IPR005123">
    <property type="entry name" value="Oxoglu/Fe-dep_dioxygenase_dom"/>
</dbReference>
<dbReference type="EMBL" id="JAFLNC010000005">
    <property type="protein sequence ID" value="MBO0334814.1"/>
    <property type="molecule type" value="Genomic_DNA"/>
</dbReference>
<dbReference type="Pfam" id="PF23169">
    <property type="entry name" value="HalD"/>
    <property type="match status" value="1"/>
</dbReference>
<evidence type="ECO:0000259" key="2">
    <source>
        <dbReference type="PROSITE" id="PS51471"/>
    </source>
</evidence>
<keyword evidence="1" id="KW-0479">Metal-binding</keyword>
<keyword evidence="1" id="KW-0408">Iron</keyword>
<organism evidence="3 4">
    <name type="scientific">Sneathiella sedimenti</name>
    <dbReference type="NCBI Taxonomy" id="2816034"/>
    <lineage>
        <taxon>Bacteria</taxon>
        <taxon>Pseudomonadati</taxon>
        <taxon>Pseudomonadota</taxon>
        <taxon>Alphaproteobacteria</taxon>
        <taxon>Sneathiellales</taxon>
        <taxon>Sneathiellaceae</taxon>
        <taxon>Sneathiella</taxon>
    </lineage>
</organism>
<name>A0ABS3F8H9_9PROT</name>
<comment type="similarity">
    <text evidence="1">Belongs to the iron/ascorbate-dependent oxidoreductase family.</text>
</comment>
<feature type="domain" description="Fe2OG dioxygenase" evidence="2">
    <location>
        <begin position="132"/>
        <end position="242"/>
    </location>
</feature>
<keyword evidence="4" id="KW-1185">Reference proteome</keyword>
<gene>
    <name evidence="3" type="ORF">J0X12_14400</name>
</gene>
<dbReference type="PROSITE" id="PS51471">
    <property type="entry name" value="FE2OG_OXY"/>
    <property type="match status" value="1"/>
</dbReference>
<accession>A0ABS3F8H9</accession>
<dbReference type="InterPro" id="IPR056470">
    <property type="entry name" value="BesD/HalB-like"/>
</dbReference>
<protein>
    <submittedName>
        <fullName evidence="3">2OG-Fe(II) oxygenase</fullName>
    </submittedName>
</protein>
<reference evidence="3 4" key="1">
    <citation type="submission" date="2021-03" db="EMBL/GenBank/DDBJ databases">
        <title>Sneathiella sp. CAU 1612 isolated from Kang Won-do.</title>
        <authorList>
            <person name="Kim W."/>
        </authorList>
    </citation>
    <scope>NUCLEOTIDE SEQUENCE [LARGE SCALE GENOMIC DNA]</scope>
    <source>
        <strain evidence="3 4">CAU 1612</strain>
    </source>
</reference>
<comment type="caution">
    <text evidence="3">The sequence shown here is derived from an EMBL/GenBank/DDBJ whole genome shotgun (WGS) entry which is preliminary data.</text>
</comment>
<dbReference type="RefSeq" id="WP_207047036.1">
    <property type="nucleotide sequence ID" value="NZ_JAFLNC010000005.1"/>
</dbReference>
<evidence type="ECO:0000313" key="4">
    <source>
        <dbReference type="Proteomes" id="UP000664761"/>
    </source>
</evidence>
<keyword evidence="1" id="KW-0560">Oxidoreductase</keyword>
<evidence type="ECO:0000256" key="1">
    <source>
        <dbReference type="RuleBase" id="RU003682"/>
    </source>
</evidence>
<proteinExistence type="inferred from homology"/>
<dbReference type="SUPFAM" id="SSF51197">
    <property type="entry name" value="Clavaminate synthase-like"/>
    <property type="match status" value="1"/>
</dbReference>
<dbReference type="Proteomes" id="UP000664761">
    <property type="component" value="Unassembled WGS sequence"/>
</dbReference>
<dbReference type="Gene3D" id="2.60.120.620">
    <property type="entry name" value="q2cbj1_9rhob like domain"/>
    <property type="match status" value="1"/>
</dbReference>
<evidence type="ECO:0000313" key="3">
    <source>
        <dbReference type="EMBL" id="MBO0334814.1"/>
    </source>
</evidence>